<evidence type="ECO:0000313" key="3">
    <source>
        <dbReference type="Proteomes" id="UP000253226"/>
    </source>
</evidence>
<reference evidence="2 3" key="1">
    <citation type="submission" date="2014-07" db="EMBL/GenBank/DDBJ databases">
        <title>Draft genome sequence of Thalassospira profundimaris 35.</title>
        <authorList>
            <person name="Lai Q."/>
            <person name="Shao Z."/>
        </authorList>
    </citation>
    <scope>NUCLEOTIDE SEQUENCE [LARGE SCALE GENOMIC DNA]</scope>
    <source>
        <strain evidence="2 3">35</strain>
    </source>
</reference>
<protein>
    <submittedName>
        <fullName evidence="2">MarR family transcriptional regulator</fullName>
    </submittedName>
</protein>
<gene>
    <name evidence="2" type="ORF">TH19_00765</name>
</gene>
<dbReference type="SUPFAM" id="SSF46785">
    <property type="entry name" value="Winged helix' DNA-binding domain"/>
    <property type="match status" value="1"/>
</dbReference>
<sequence length="158" mass="17823">MSKKDFNQNDQTVPFADTLMVRDSCLCLHVRRAARTVARRFDDAFRPLDLTSGQYSLLMSLNRPSPPHMKDVADLLAMDRTTLTANLKPLERRGLVDITPDPKDKRGRLLSLTKDGMALLVRAFPIWKETQNQLESLVADSNAQQLLADLISLSQESE</sequence>
<evidence type="ECO:0000259" key="1">
    <source>
        <dbReference type="PROSITE" id="PS50995"/>
    </source>
</evidence>
<dbReference type="InterPro" id="IPR036390">
    <property type="entry name" value="WH_DNA-bd_sf"/>
</dbReference>
<dbReference type="PANTHER" id="PTHR33164">
    <property type="entry name" value="TRANSCRIPTIONAL REGULATOR, MARR FAMILY"/>
    <property type="match status" value="1"/>
</dbReference>
<proteinExistence type="predicted"/>
<organism evidence="2 3">
    <name type="scientific">Thalassospira profundimaris</name>
    <dbReference type="NCBI Taxonomy" id="502049"/>
    <lineage>
        <taxon>Bacteria</taxon>
        <taxon>Pseudomonadati</taxon>
        <taxon>Pseudomonadota</taxon>
        <taxon>Alphaproteobacteria</taxon>
        <taxon>Rhodospirillales</taxon>
        <taxon>Thalassospiraceae</taxon>
        <taxon>Thalassospira</taxon>
    </lineage>
</organism>
<dbReference type="Pfam" id="PF12802">
    <property type="entry name" value="MarR_2"/>
    <property type="match status" value="1"/>
</dbReference>
<accession>A0A367WGJ8</accession>
<dbReference type="InterPro" id="IPR000835">
    <property type="entry name" value="HTH_MarR-typ"/>
</dbReference>
<dbReference type="InterPro" id="IPR036388">
    <property type="entry name" value="WH-like_DNA-bd_sf"/>
</dbReference>
<dbReference type="PRINTS" id="PR00598">
    <property type="entry name" value="HTHMARR"/>
</dbReference>
<comment type="caution">
    <text evidence="2">The sequence shown here is derived from an EMBL/GenBank/DDBJ whole genome shotgun (WGS) entry which is preliminary data.</text>
</comment>
<dbReference type="EMBL" id="JPWF01000001">
    <property type="protein sequence ID" value="RCK39620.1"/>
    <property type="molecule type" value="Genomic_DNA"/>
</dbReference>
<dbReference type="PANTHER" id="PTHR33164:SF105">
    <property type="entry name" value="TRANSCRIPTIONAL REPRESSOR PROTEIN-RELATED"/>
    <property type="match status" value="1"/>
</dbReference>
<dbReference type="Proteomes" id="UP000253226">
    <property type="component" value="Unassembled WGS sequence"/>
</dbReference>
<dbReference type="AlphaFoldDB" id="A0A367WGJ8"/>
<dbReference type="GO" id="GO:0006950">
    <property type="term" value="P:response to stress"/>
    <property type="evidence" value="ECO:0007669"/>
    <property type="project" value="TreeGrafter"/>
</dbReference>
<dbReference type="GO" id="GO:0003700">
    <property type="term" value="F:DNA-binding transcription factor activity"/>
    <property type="evidence" value="ECO:0007669"/>
    <property type="project" value="InterPro"/>
</dbReference>
<feature type="domain" description="HTH marR-type" evidence="1">
    <location>
        <begin position="23"/>
        <end position="156"/>
    </location>
</feature>
<name>A0A367WGJ8_9PROT</name>
<evidence type="ECO:0000313" key="2">
    <source>
        <dbReference type="EMBL" id="RCK39620.1"/>
    </source>
</evidence>
<dbReference type="PROSITE" id="PS50995">
    <property type="entry name" value="HTH_MARR_2"/>
    <property type="match status" value="1"/>
</dbReference>
<dbReference type="RefSeq" id="WP_114100414.1">
    <property type="nucleotide sequence ID" value="NZ_JPWF01000001.1"/>
</dbReference>
<dbReference type="Gene3D" id="1.10.10.10">
    <property type="entry name" value="Winged helix-like DNA-binding domain superfamily/Winged helix DNA-binding domain"/>
    <property type="match status" value="1"/>
</dbReference>
<dbReference type="InterPro" id="IPR039422">
    <property type="entry name" value="MarR/SlyA-like"/>
</dbReference>
<dbReference type="OrthoDB" id="2287011at2"/>
<dbReference type="SMART" id="SM00347">
    <property type="entry name" value="HTH_MARR"/>
    <property type="match status" value="1"/>
</dbReference>